<evidence type="ECO:0000256" key="2">
    <source>
        <dbReference type="SAM" id="Phobius"/>
    </source>
</evidence>
<dbReference type="AlphaFoldDB" id="A0A4U1L2F2"/>
<comment type="caution">
    <text evidence="3">The sequence shown here is derived from an EMBL/GenBank/DDBJ whole genome shotgun (WGS) entry which is preliminary data.</text>
</comment>
<evidence type="ECO:0000313" key="3">
    <source>
        <dbReference type="EMBL" id="TKD50195.1"/>
    </source>
</evidence>
<keyword evidence="2" id="KW-0812">Transmembrane</keyword>
<keyword evidence="1" id="KW-0175">Coiled coil</keyword>
<keyword evidence="2" id="KW-0472">Membrane</keyword>
<protein>
    <submittedName>
        <fullName evidence="3">Uncharacterized protein</fullName>
    </submittedName>
</protein>
<name>A0A4U1L2F2_9SPHN</name>
<feature type="transmembrane region" description="Helical" evidence="2">
    <location>
        <begin position="13"/>
        <end position="31"/>
    </location>
</feature>
<reference evidence="3 4" key="1">
    <citation type="submission" date="2019-04" db="EMBL/GenBank/DDBJ databases">
        <authorList>
            <person name="Yang Y."/>
            <person name="Wei D."/>
        </authorList>
    </citation>
    <scope>NUCLEOTIDE SEQUENCE [LARGE SCALE GENOMIC DNA]</scope>
    <source>
        <strain evidence="3 4">L-1-4w-11</strain>
    </source>
</reference>
<keyword evidence="4" id="KW-1185">Reference proteome</keyword>
<keyword evidence="2" id="KW-1133">Transmembrane helix</keyword>
<feature type="coiled-coil region" evidence="1">
    <location>
        <begin position="60"/>
        <end position="87"/>
    </location>
</feature>
<accession>A0A4U1L2F2</accession>
<dbReference type="Proteomes" id="UP000309138">
    <property type="component" value="Unassembled WGS sequence"/>
</dbReference>
<proteinExistence type="predicted"/>
<gene>
    <name evidence="3" type="ORF">FBR43_05075</name>
</gene>
<dbReference type="EMBL" id="SWKR01000002">
    <property type="protein sequence ID" value="TKD50195.1"/>
    <property type="molecule type" value="Genomic_DNA"/>
</dbReference>
<sequence length="90" mass="10304">MANRISDSEWGKLIWYGIVALVVLWATTLPSDDQVCRPNRLWLIDKLHGVDGQPTCQQLIRQIEGQAIRANMRADEAESRLEAIEDRLNM</sequence>
<evidence type="ECO:0000313" key="4">
    <source>
        <dbReference type="Proteomes" id="UP000309138"/>
    </source>
</evidence>
<organism evidence="3 4">
    <name type="scientific">Sphingomonas baiyangensis</name>
    <dbReference type="NCBI Taxonomy" id="2572576"/>
    <lineage>
        <taxon>Bacteria</taxon>
        <taxon>Pseudomonadati</taxon>
        <taxon>Pseudomonadota</taxon>
        <taxon>Alphaproteobacteria</taxon>
        <taxon>Sphingomonadales</taxon>
        <taxon>Sphingomonadaceae</taxon>
        <taxon>Sphingomonas</taxon>
    </lineage>
</organism>
<dbReference type="RefSeq" id="WP_136942138.1">
    <property type="nucleotide sequence ID" value="NZ_SWKR01000002.1"/>
</dbReference>
<evidence type="ECO:0000256" key="1">
    <source>
        <dbReference type="SAM" id="Coils"/>
    </source>
</evidence>